<dbReference type="InterPro" id="IPR000847">
    <property type="entry name" value="LysR_HTH_N"/>
</dbReference>
<dbReference type="SUPFAM" id="SSF53850">
    <property type="entry name" value="Periplasmic binding protein-like II"/>
    <property type="match status" value="1"/>
</dbReference>
<dbReference type="STRING" id="266779.Meso_0465"/>
<accession>Q11L56</accession>
<keyword evidence="5" id="KW-0804">Transcription</keyword>
<dbReference type="SUPFAM" id="SSF46785">
    <property type="entry name" value="Winged helix' DNA-binding domain"/>
    <property type="match status" value="1"/>
</dbReference>
<dbReference type="PANTHER" id="PTHR30346">
    <property type="entry name" value="TRANSCRIPTIONAL DUAL REGULATOR HCAR-RELATED"/>
    <property type="match status" value="1"/>
</dbReference>
<gene>
    <name evidence="7" type="ordered locus">Meso_0465</name>
</gene>
<feature type="domain" description="HTH lysR-type" evidence="6">
    <location>
        <begin position="4"/>
        <end position="61"/>
    </location>
</feature>
<dbReference type="InterPro" id="IPR036388">
    <property type="entry name" value="WH-like_DNA-bd_sf"/>
</dbReference>
<keyword evidence="4" id="KW-0010">Activator</keyword>
<dbReference type="PANTHER" id="PTHR30346:SF26">
    <property type="entry name" value="HYDROGEN PEROXIDE-INDUCIBLE GENES ACTIVATOR"/>
    <property type="match status" value="1"/>
</dbReference>
<name>Q11L56_CHESB</name>
<comment type="similarity">
    <text evidence="1">Belongs to the LysR transcriptional regulatory family.</text>
</comment>
<evidence type="ECO:0000256" key="2">
    <source>
        <dbReference type="ARBA" id="ARBA00023015"/>
    </source>
</evidence>
<dbReference type="KEGG" id="mes:Meso_0465"/>
<keyword evidence="2" id="KW-0805">Transcription regulation</keyword>
<dbReference type="EMBL" id="CP000390">
    <property type="protein sequence ID" value="ABG61869.1"/>
    <property type="molecule type" value="Genomic_DNA"/>
</dbReference>
<dbReference type="eggNOG" id="COG0583">
    <property type="taxonomic scope" value="Bacteria"/>
</dbReference>
<dbReference type="Pfam" id="PF03466">
    <property type="entry name" value="LysR_substrate"/>
    <property type="match status" value="1"/>
</dbReference>
<evidence type="ECO:0000313" key="7">
    <source>
        <dbReference type="EMBL" id="ABG61869.1"/>
    </source>
</evidence>
<dbReference type="FunFam" id="1.10.10.10:FF:000001">
    <property type="entry name" value="LysR family transcriptional regulator"/>
    <property type="match status" value="1"/>
</dbReference>
<evidence type="ECO:0000259" key="6">
    <source>
        <dbReference type="PROSITE" id="PS50931"/>
    </source>
</evidence>
<dbReference type="HOGENOM" id="CLU_039613_6_4_5"/>
<dbReference type="CDD" id="cd08411">
    <property type="entry name" value="PBP2_OxyR"/>
    <property type="match status" value="1"/>
</dbReference>
<protein>
    <submittedName>
        <fullName evidence="7">Transcriptional regulator, LysR family</fullName>
    </submittedName>
</protein>
<sequence>MTRLTLRQMQYFQRLAELLHFGRAAAACGVTQPALSAQIAEMEAQLGFQLFERGGGAVRLTQEAQELRPRIERILAEVEDLEHMARRDQNALGERFRLGIIPTVAPFLLPRLLPKLKQDFPSLRLEVREAVTDTLIQETSAGRLDGMIAAAPIESPQLKSEMLFEDRFYLAVPEVDAERLAPPVAQESMALERLMLLEDGHCMRNQALAICGMVKPITMASLGATSLMTLLQLVAHGFGVTLVPEMARESADAQQGLRVLPFVDPAPARTICLSWRKTNTREADFAALSKTVKDLHRL</sequence>
<dbReference type="AlphaFoldDB" id="Q11L56"/>
<dbReference type="GO" id="GO:0003700">
    <property type="term" value="F:DNA-binding transcription factor activity"/>
    <property type="evidence" value="ECO:0007669"/>
    <property type="project" value="InterPro"/>
</dbReference>
<dbReference type="PRINTS" id="PR00039">
    <property type="entry name" value="HTHLYSR"/>
</dbReference>
<organism evidence="7">
    <name type="scientific">Chelativorans sp. (strain BNC1)</name>
    <dbReference type="NCBI Taxonomy" id="266779"/>
    <lineage>
        <taxon>Bacteria</taxon>
        <taxon>Pseudomonadati</taxon>
        <taxon>Pseudomonadota</taxon>
        <taxon>Alphaproteobacteria</taxon>
        <taxon>Hyphomicrobiales</taxon>
        <taxon>Phyllobacteriaceae</taxon>
        <taxon>Chelativorans</taxon>
    </lineage>
</organism>
<dbReference type="Gene3D" id="1.10.10.10">
    <property type="entry name" value="Winged helix-like DNA-binding domain superfamily/Winged helix DNA-binding domain"/>
    <property type="match status" value="1"/>
</dbReference>
<evidence type="ECO:0000256" key="1">
    <source>
        <dbReference type="ARBA" id="ARBA00009437"/>
    </source>
</evidence>
<dbReference type="Pfam" id="PF00126">
    <property type="entry name" value="HTH_1"/>
    <property type="match status" value="1"/>
</dbReference>
<proteinExistence type="inferred from homology"/>
<reference evidence="7" key="1">
    <citation type="submission" date="2006-06" db="EMBL/GenBank/DDBJ databases">
        <title>Complete sequence of chromosome of Chelativorans sp. BNC1.</title>
        <authorList>
            <consortium name="US DOE Joint Genome Institute"/>
            <person name="Copeland A."/>
            <person name="Lucas S."/>
            <person name="Lapidus A."/>
            <person name="Barry K."/>
            <person name="Detter J.C."/>
            <person name="Glavina del Rio T."/>
            <person name="Hammon N."/>
            <person name="Israni S."/>
            <person name="Dalin E."/>
            <person name="Tice H."/>
            <person name="Pitluck S."/>
            <person name="Chertkov O."/>
            <person name="Brettin T."/>
            <person name="Bruce D."/>
            <person name="Han C."/>
            <person name="Tapia R."/>
            <person name="Gilna P."/>
            <person name="Schmutz J."/>
            <person name="Larimer F."/>
            <person name="Land M."/>
            <person name="Hauser L."/>
            <person name="Kyrpides N."/>
            <person name="Mikhailova N."/>
            <person name="Richardson P."/>
        </authorList>
    </citation>
    <scope>NUCLEOTIDE SEQUENCE</scope>
    <source>
        <strain evidence="7">BNC1</strain>
    </source>
</reference>
<dbReference type="PROSITE" id="PS50931">
    <property type="entry name" value="HTH_LYSR"/>
    <property type="match status" value="1"/>
</dbReference>
<dbReference type="InterPro" id="IPR036390">
    <property type="entry name" value="WH_DNA-bd_sf"/>
</dbReference>
<dbReference type="InterPro" id="IPR005119">
    <property type="entry name" value="LysR_subst-bd"/>
</dbReference>
<evidence type="ECO:0000256" key="3">
    <source>
        <dbReference type="ARBA" id="ARBA00023125"/>
    </source>
</evidence>
<keyword evidence="3" id="KW-0238">DNA-binding</keyword>
<evidence type="ECO:0000256" key="4">
    <source>
        <dbReference type="ARBA" id="ARBA00023159"/>
    </source>
</evidence>
<evidence type="ECO:0000256" key="5">
    <source>
        <dbReference type="ARBA" id="ARBA00023163"/>
    </source>
</evidence>
<dbReference type="GO" id="GO:0032993">
    <property type="term" value="C:protein-DNA complex"/>
    <property type="evidence" value="ECO:0007669"/>
    <property type="project" value="TreeGrafter"/>
</dbReference>
<dbReference type="GO" id="GO:0003677">
    <property type="term" value="F:DNA binding"/>
    <property type="evidence" value="ECO:0007669"/>
    <property type="project" value="UniProtKB-KW"/>
</dbReference>
<dbReference type="Gene3D" id="3.40.190.10">
    <property type="entry name" value="Periplasmic binding protein-like II"/>
    <property type="match status" value="2"/>
</dbReference>
<dbReference type="OrthoDB" id="9775392at2"/>